<name>B4FKN7_MAIZE</name>
<protein>
    <submittedName>
        <fullName evidence="1">Uncharacterized protein</fullName>
    </submittedName>
</protein>
<proteinExistence type="evidence at transcript level"/>
<dbReference type="EMBL" id="BT037675">
    <property type="protein sequence ID" value="ACF82680.1"/>
    <property type="molecule type" value="mRNA"/>
</dbReference>
<dbReference type="AlphaFoldDB" id="B4FKN7"/>
<accession>B4FKN7</accession>
<organism evidence="1">
    <name type="scientific">Zea mays</name>
    <name type="common">Maize</name>
    <dbReference type="NCBI Taxonomy" id="4577"/>
    <lineage>
        <taxon>Eukaryota</taxon>
        <taxon>Viridiplantae</taxon>
        <taxon>Streptophyta</taxon>
        <taxon>Embryophyta</taxon>
        <taxon>Tracheophyta</taxon>
        <taxon>Spermatophyta</taxon>
        <taxon>Magnoliopsida</taxon>
        <taxon>Liliopsida</taxon>
        <taxon>Poales</taxon>
        <taxon>Poaceae</taxon>
        <taxon>PACMAD clade</taxon>
        <taxon>Panicoideae</taxon>
        <taxon>Andropogonodae</taxon>
        <taxon>Andropogoneae</taxon>
        <taxon>Tripsacinae</taxon>
        <taxon>Zea</taxon>
    </lineage>
</organism>
<reference evidence="1" key="1">
    <citation type="journal article" date="2009" name="PLoS Genet.">
        <title>Sequencing, mapping, and analysis of 27,455 maize full-length cDNAs.</title>
        <authorList>
            <person name="Soderlund C."/>
            <person name="Descour A."/>
            <person name="Kudrna D."/>
            <person name="Bomhoff M."/>
            <person name="Boyd L."/>
            <person name="Currie J."/>
            <person name="Angelova A."/>
            <person name="Collura K."/>
            <person name="Wissotski M."/>
            <person name="Ashley E."/>
            <person name="Morrow D."/>
            <person name="Fernandes J."/>
            <person name="Walbot V."/>
            <person name="Yu Y."/>
        </authorList>
    </citation>
    <scope>NUCLEOTIDE SEQUENCE</scope>
    <source>
        <strain evidence="1">B73</strain>
    </source>
</reference>
<evidence type="ECO:0000313" key="1">
    <source>
        <dbReference type="EMBL" id="ACF82680.1"/>
    </source>
</evidence>
<sequence>MRSKSWDPFLSWDDIQYNCLIVFCEGAWSYHEKCFQPPSHVSQVVSSNYRLDWLSKCRDLLLVTLPLLSGLRNGNTQLLLGICWVYRLQTVKPS</sequence>